<dbReference type="SMART" id="SM00283">
    <property type="entry name" value="MA"/>
    <property type="match status" value="1"/>
</dbReference>
<evidence type="ECO:0000256" key="4">
    <source>
        <dbReference type="ARBA" id="ARBA00029447"/>
    </source>
</evidence>
<feature type="domain" description="T-SNARE coiled-coil homology" evidence="8">
    <location>
        <begin position="456"/>
        <end position="518"/>
    </location>
</feature>
<dbReference type="Proteomes" id="UP000602745">
    <property type="component" value="Unassembled WGS sequence"/>
</dbReference>
<keyword evidence="2" id="KW-0997">Cell inner membrane</keyword>
<keyword evidence="3 5" id="KW-0807">Transducer</keyword>
<evidence type="ECO:0000259" key="7">
    <source>
        <dbReference type="PROSITE" id="PS50111"/>
    </source>
</evidence>
<reference evidence="10" key="1">
    <citation type="journal article" date="2014" name="Int. J. Syst. Evol. Microbiol.">
        <title>Complete genome sequence of Corynebacterium casei LMG S-19264T (=DSM 44701T), isolated from a smear-ripened cheese.</title>
        <authorList>
            <consortium name="US DOE Joint Genome Institute (JGI-PGF)"/>
            <person name="Walter F."/>
            <person name="Albersmeier A."/>
            <person name="Kalinowski J."/>
            <person name="Ruckert C."/>
        </authorList>
    </citation>
    <scope>NUCLEOTIDE SEQUENCE</scope>
    <source>
        <strain evidence="10">CCM 7684</strain>
    </source>
</reference>
<keyword evidence="6" id="KW-1133">Transmembrane helix</keyword>
<sequence length="560" mass="57997">MFNRLSIKSKLIGAFTFLIIAIVAVGAVGFKGARDLGAALTTINEGAMPTLSAATRLNDEMLALQVTSLRYLTTESTQQREELEQAMSAQLEAVAAAQAAYEATPRSAEEVEAYDTFKGALEQWLNGRNEMIAMVKGYRSDAARQLSTTTLMPQSRIWRAQLQQLAELARQGADEAFTAGQEAEAMTMTTIGAVALGAIALAIAAAVVIIRGISSGIASVTRPMGALAEGNLEVEIPSRGEKTEIGTIADAVQVFKEALIAKRQADEEAARDTEAKARRAQRLDELTRSFEASSSELVRSLAAAATELEGTAQAMSSTAEQTSQQATTVAGAAEQTLSNVQTVASATEQLAASVSDITRQVDHSARIAGGAVEEAQRTDAIVQSLATGAEKIGAVVQLISDIAEQTNLLALNATIEAARAGEAGRGFAVVASEVKELAAQTGKATSEISTQINEIQAATDQAVAALKAIGGTIENINGIAASVAAAVEEQGSATQEIARNVQQAAQGTQLVTSSIGDVTQAAGSTGAASAQVLSAAQELARHSADLGREVQSFLGHVKAA</sequence>
<dbReference type="EMBL" id="BMCP01000008">
    <property type="protein sequence ID" value="GGE54477.1"/>
    <property type="molecule type" value="Genomic_DNA"/>
</dbReference>
<dbReference type="PROSITE" id="PS50111">
    <property type="entry name" value="CHEMOTAXIS_TRANSDUC_2"/>
    <property type="match status" value="1"/>
</dbReference>
<feature type="transmembrane region" description="Helical" evidence="6">
    <location>
        <begin position="191"/>
        <end position="214"/>
    </location>
</feature>
<dbReference type="Gene3D" id="6.10.340.10">
    <property type="match status" value="1"/>
</dbReference>
<dbReference type="PANTHER" id="PTHR32089">
    <property type="entry name" value="METHYL-ACCEPTING CHEMOTAXIS PROTEIN MCPB"/>
    <property type="match status" value="1"/>
</dbReference>
<evidence type="ECO:0000256" key="2">
    <source>
        <dbReference type="ARBA" id="ARBA00022519"/>
    </source>
</evidence>
<evidence type="ECO:0000256" key="6">
    <source>
        <dbReference type="SAM" id="Phobius"/>
    </source>
</evidence>
<dbReference type="InterPro" id="IPR024478">
    <property type="entry name" value="HlyB_4HB_MCP"/>
</dbReference>
<feature type="domain" description="Methyl-accepting transducer" evidence="7">
    <location>
        <begin position="304"/>
        <end position="540"/>
    </location>
</feature>
<gene>
    <name evidence="10" type="ORF">GCM10007276_34410</name>
</gene>
<dbReference type="GO" id="GO:0007165">
    <property type="term" value="P:signal transduction"/>
    <property type="evidence" value="ECO:0007669"/>
    <property type="project" value="UniProtKB-KW"/>
</dbReference>
<dbReference type="PROSITE" id="PS50192">
    <property type="entry name" value="T_SNARE"/>
    <property type="match status" value="1"/>
</dbReference>
<dbReference type="SUPFAM" id="SSF58104">
    <property type="entry name" value="Methyl-accepting chemotaxis protein (MCP) signaling domain"/>
    <property type="match status" value="1"/>
</dbReference>
<comment type="caution">
    <text evidence="10">The sequence shown here is derived from an EMBL/GenBank/DDBJ whole genome shotgun (WGS) entry which is preliminary data.</text>
</comment>
<keyword evidence="6" id="KW-0472">Membrane</keyword>
<keyword evidence="2" id="KW-1003">Cell membrane</keyword>
<name>A0A8J2YM77_9RHOB</name>
<accession>A0A8J2YM77</accession>
<dbReference type="PANTHER" id="PTHR32089:SF112">
    <property type="entry name" value="LYSOZYME-LIKE PROTEIN-RELATED"/>
    <property type="match status" value="1"/>
</dbReference>
<organism evidence="10 11">
    <name type="scientific">Agaricicola taiwanensis</name>
    <dbReference type="NCBI Taxonomy" id="591372"/>
    <lineage>
        <taxon>Bacteria</taxon>
        <taxon>Pseudomonadati</taxon>
        <taxon>Pseudomonadota</taxon>
        <taxon>Alphaproteobacteria</taxon>
        <taxon>Rhodobacterales</taxon>
        <taxon>Paracoccaceae</taxon>
        <taxon>Agaricicola</taxon>
    </lineage>
</organism>
<dbReference type="InterPro" id="IPR004089">
    <property type="entry name" value="MCPsignal_dom"/>
</dbReference>
<protein>
    <submittedName>
        <fullName evidence="10">Methyl-accepting chemotaxis protein</fullName>
    </submittedName>
</protein>
<dbReference type="GO" id="GO:0006935">
    <property type="term" value="P:chemotaxis"/>
    <property type="evidence" value="ECO:0007669"/>
    <property type="project" value="InterPro"/>
</dbReference>
<evidence type="ECO:0000259" key="9">
    <source>
        <dbReference type="PROSITE" id="PS50885"/>
    </source>
</evidence>
<dbReference type="GO" id="GO:0004888">
    <property type="term" value="F:transmembrane signaling receptor activity"/>
    <property type="evidence" value="ECO:0007669"/>
    <property type="project" value="InterPro"/>
</dbReference>
<dbReference type="Pfam" id="PF00015">
    <property type="entry name" value="MCPsignal"/>
    <property type="match status" value="1"/>
</dbReference>
<keyword evidence="6" id="KW-0812">Transmembrane</keyword>
<evidence type="ECO:0000313" key="10">
    <source>
        <dbReference type="EMBL" id="GGE54477.1"/>
    </source>
</evidence>
<reference evidence="10" key="2">
    <citation type="submission" date="2020-09" db="EMBL/GenBank/DDBJ databases">
        <authorList>
            <person name="Sun Q."/>
            <person name="Sedlacek I."/>
        </authorList>
    </citation>
    <scope>NUCLEOTIDE SEQUENCE</scope>
    <source>
        <strain evidence="10">CCM 7684</strain>
    </source>
</reference>
<dbReference type="AlphaFoldDB" id="A0A8J2YM77"/>
<dbReference type="PRINTS" id="PR00260">
    <property type="entry name" value="CHEMTRNSDUCR"/>
</dbReference>
<dbReference type="InterPro" id="IPR003660">
    <property type="entry name" value="HAMP_dom"/>
</dbReference>
<dbReference type="PROSITE" id="PS50885">
    <property type="entry name" value="HAMP"/>
    <property type="match status" value="1"/>
</dbReference>
<dbReference type="RefSeq" id="WP_188411071.1">
    <property type="nucleotide sequence ID" value="NZ_BMCP01000008.1"/>
</dbReference>
<dbReference type="InterPro" id="IPR000727">
    <property type="entry name" value="T_SNARE_dom"/>
</dbReference>
<evidence type="ECO:0000259" key="8">
    <source>
        <dbReference type="PROSITE" id="PS50192"/>
    </source>
</evidence>
<proteinExistence type="inferred from homology"/>
<dbReference type="GO" id="GO:0005886">
    <property type="term" value="C:plasma membrane"/>
    <property type="evidence" value="ECO:0007669"/>
    <property type="project" value="UniProtKB-SubCell"/>
</dbReference>
<evidence type="ECO:0000256" key="1">
    <source>
        <dbReference type="ARBA" id="ARBA00004429"/>
    </source>
</evidence>
<dbReference type="Pfam" id="PF12729">
    <property type="entry name" value="4HB_MCP_1"/>
    <property type="match status" value="1"/>
</dbReference>
<dbReference type="InterPro" id="IPR004090">
    <property type="entry name" value="Chemotax_Me-accpt_rcpt"/>
</dbReference>
<evidence type="ECO:0000256" key="5">
    <source>
        <dbReference type="PROSITE-ProRule" id="PRU00284"/>
    </source>
</evidence>
<dbReference type="SMART" id="SM00304">
    <property type="entry name" value="HAMP"/>
    <property type="match status" value="1"/>
</dbReference>
<evidence type="ECO:0000256" key="3">
    <source>
        <dbReference type="ARBA" id="ARBA00023224"/>
    </source>
</evidence>
<evidence type="ECO:0000313" key="11">
    <source>
        <dbReference type="Proteomes" id="UP000602745"/>
    </source>
</evidence>
<comment type="similarity">
    <text evidence="4">Belongs to the methyl-accepting chemotaxis (MCP) protein family.</text>
</comment>
<keyword evidence="11" id="KW-1185">Reference proteome</keyword>
<feature type="domain" description="HAMP" evidence="9">
    <location>
        <begin position="211"/>
        <end position="264"/>
    </location>
</feature>
<dbReference type="Gene3D" id="1.10.287.950">
    <property type="entry name" value="Methyl-accepting chemotaxis protein"/>
    <property type="match status" value="1"/>
</dbReference>
<comment type="subcellular location">
    <subcellularLocation>
        <location evidence="1">Cell inner membrane</location>
        <topology evidence="1">Multi-pass membrane protein</topology>
    </subcellularLocation>
</comment>